<sequence>MKAGHLYELSFPYEEGQGSKRRPVLIIVVNTDYDKALGLKVTKTGPTDRHPNRIEILNSPEANLQQRSFVQIDHYNFFDNVDLKSRGRLSVEDLSEIVQEFSQYHGL</sequence>
<keyword evidence="4" id="KW-1185">Reference proteome</keyword>
<dbReference type="Proteomes" id="UP001597178">
    <property type="component" value="Unassembled WGS sequence"/>
</dbReference>
<gene>
    <name evidence="3" type="ORF">ACFQ4A_00075</name>
</gene>
<dbReference type="SUPFAM" id="SSF50118">
    <property type="entry name" value="Cell growth inhibitor/plasmid maintenance toxic component"/>
    <property type="match status" value="1"/>
</dbReference>
<evidence type="ECO:0000256" key="1">
    <source>
        <dbReference type="ARBA" id="ARBA00007521"/>
    </source>
</evidence>
<evidence type="ECO:0000313" key="4">
    <source>
        <dbReference type="Proteomes" id="UP001597178"/>
    </source>
</evidence>
<dbReference type="InterPro" id="IPR011067">
    <property type="entry name" value="Plasmid_toxin/cell-grow_inhib"/>
</dbReference>
<organism evidence="3 4">
    <name type="scientific">Lentibacillus salinarum</name>
    <dbReference type="NCBI Taxonomy" id="446820"/>
    <lineage>
        <taxon>Bacteria</taxon>
        <taxon>Bacillati</taxon>
        <taxon>Bacillota</taxon>
        <taxon>Bacilli</taxon>
        <taxon>Bacillales</taxon>
        <taxon>Bacillaceae</taxon>
        <taxon>Lentibacillus</taxon>
    </lineage>
</organism>
<accession>A0ABW3ZNZ4</accession>
<evidence type="ECO:0000313" key="3">
    <source>
        <dbReference type="EMBL" id="MFD1360067.1"/>
    </source>
</evidence>
<dbReference type="Gene3D" id="2.30.30.110">
    <property type="match status" value="1"/>
</dbReference>
<proteinExistence type="inferred from homology"/>
<comment type="caution">
    <text evidence="3">The sequence shown here is derived from an EMBL/GenBank/DDBJ whole genome shotgun (WGS) entry which is preliminary data.</text>
</comment>
<reference evidence="4" key="1">
    <citation type="journal article" date="2019" name="Int. J. Syst. Evol. Microbiol.">
        <title>The Global Catalogue of Microorganisms (GCM) 10K type strain sequencing project: providing services to taxonomists for standard genome sequencing and annotation.</title>
        <authorList>
            <consortium name="The Broad Institute Genomics Platform"/>
            <consortium name="The Broad Institute Genome Sequencing Center for Infectious Disease"/>
            <person name="Wu L."/>
            <person name="Ma J."/>
        </authorList>
    </citation>
    <scope>NUCLEOTIDE SEQUENCE [LARGE SCALE GENOMIC DNA]</scope>
    <source>
        <strain evidence="4">CCUG 54822</strain>
    </source>
</reference>
<keyword evidence="2" id="KW-1277">Toxin-antitoxin system</keyword>
<dbReference type="InterPro" id="IPR003477">
    <property type="entry name" value="PemK-like"/>
</dbReference>
<evidence type="ECO:0000256" key="2">
    <source>
        <dbReference type="ARBA" id="ARBA00022649"/>
    </source>
</evidence>
<dbReference type="EMBL" id="JBHTNH010000001">
    <property type="protein sequence ID" value="MFD1360067.1"/>
    <property type="molecule type" value="Genomic_DNA"/>
</dbReference>
<comment type="similarity">
    <text evidence="1">Belongs to the PemK/MazF family.</text>
</comment>
<name>A0ABW3ZNZ4_9BACI</name>
<dbReference type="RefSeq" id="WP_382396720.1">
    <property type="nucleotide sequence ID" value="NZ_JBHTNH010000001.1"/>
</dbReference>
<protein>
    <submittedName>
        <fullName evidence="3">Type II toxin-antitoxin system PemK/MazF family toxin</fullName>
    </submittedName>
</protein>
<dbReference type="Pfam" id="PF02452">
    <property type="entry name" value="PemK_toxin"/>
    <property type="match status" value="1"/>
</dbReference>